<proteinExistence type="predicted"/>
<dbReference type="AlphaFoldDB" id="A0AAD5QNQ8"/>
<accession>A0AAD5QNQ8</accession>
<name>A0AAD5QNQ8_PARTN</name>
<gene>
    <name evidence="1" type="ORF">KIN20_013360</name>
</gene>
<keyword evidence="2" id="KW-1185">Reference proteome</keyword>
<sequence>MARHLSSISTSLYTLESHWFACRARRDHAAALRTRCLAEWKRRENANTFTQCDCILFSS</sequence>
<protein>
    <submittedName>
        <fullName evidence="1">Uncharacterized protein</fullName>
    </submittedName>
</protein>
<evidence type="ECO:0000313" key="1">
    <source>
        <dbReference type="EMBL" id="KAJ1355810.1"/>
    </source>
</evidence>
<reference evidence="1" key="1">
    <citation type="submission" date="2021-06" db="EMBL/GenBank/DDBJ databases">
        <title>Parelaphostrongylus tenuis whole genome reference sequence.</title>
        <authorList>
            <person name="Garwood T.J."/>
            <person name="Larsen P.A."/>
            <person name="Fountain-Jones N.M."/>
            <person name="Garbe J.R."/>
            <person name="Macchietto M.G."/>
            <person name="Kania S.A."/>
            <person name="Gerhold R.W."/>
            <person name="Richards J.E."/>
            <person name="Wolf T.M."/>
        </authorList>
    </citation>
    <scope>NUCLEOTIDE SEQUENCE</scope>
    <source>
        <strain evidence="1">MNPRO001-30</strain>
        <tissue evidence="1">Meninges</tissue>
    </source>
</reference>
<organism evidence="1 2">
    <name type="scientific">Parelaphostrongylus tenuis</name>
    <name type="common">Meningeal worm</name>
    <dbReference type="NCBI Taxonomy" id="148309"/>
    <lineage>
        <taxon>Eukaryota</taxon>
        <taxon>Metazoa</taxon>
        <taxon>Ecdysozoa</taxon>
        <taxon>Nematoda</taxon>
        <taxon>Chromadorea</taxon>
        <taxon>Rhabditida</taxon>
        <taxon>Rhabditina</taxon>
        <taxon>Rhabditomorpha</taxon>
        <taxon>Strongyloidea</taxon>
        <taxon>Metastrongylidae</taxon>
        <taxon>Parelaphostrongylus</taxon>
    </lineage>
</organism>
<comment type="caution">
    <text evidence="1">The sequence shown here is derived from an EMBL/GenBank/DDBJ whole genome shotgun (WGS) entry which is preliminary data.</text>
</comment>
<evidence type="ECO:0000313" key="2">
    <source>
        <dbReference type="Proteomes" id="UP001196413"/>
    </source>
</evidence>
<dbReference type="Proteomes" id="UP001196413">
    <property type="component" value="Unassembled WGS sequence"/>
</dbReference>
<dbReference type="EMBL" id="JAHQIW010002607">
    <property type="protein sequence ID" value="KAJ1355810.1"/>
    <property type="molecule type" value="Genomic_DNA"/>
</dbReference>